<evidence type="ECO:0000259" key="1">
    <source>
        <dbReference type="Pfam" id="PF14363"/>
    </source>
</evidence>
<gene>
    <name evidence="2" type="ORF">V6N12_031966</name>
</gene>
<dbReference type="Pfam" id="PF14363">
    <property type="entry name" value="AAA_assoc"/>
    <property type="match status" value="1"/>
</dbReference>
<protein>
    <recommendedName>
        <fullName evidence="1">AAA-type ATPase N-terminal domain-containing protein</fullName>
    </recommendedName>
</protein>
<comment type="caution">
    <text evidence="2">The sequence shown here is derived from an EMBL/GenBank/DDBJ whole genome shotgun (WGS) entry which is preliminary data.</text>
</comment>
<keyword evidence="3" id="KW-1185">Reference proteome</keyword>
<accession>A0ABR2BYP4</accession>
<evidence type="ECO:0000313" key="2">
    <source>
        <dbReference type="EMBL" id="KAK8512241.1"/>
    </source>
</evidence>
<feature type="domain" description="AAA-type ATPase N-terminal" evidence="1">
    <location>
        <begin position="48"/>
        <end position="138"/>
    </location>
</feature>
<dbReference type="EMBL" id="JBBPBM010000074">
    <property type="protein sequence ID" value="KAK8512241.1"/>
    <property type="molecule type" value="Genomic_DNA"/>
</dbReference>
<evidence type="ECO:0000313" key="3">
    <source>
        <dbReference type="Proteomes" id="UP001472677"/>
    </source>
</evidence>
<name>A0ABR2BYP4_9ROSI</name>
<dbReference type="InterPro" id="IPR025753">
    <property type="entry name" value="AAA_N_dom"/>
</dbReference>
<proteinExistence type="predicted"/>
<dbReference type="Proteomes" id="UP001472677">
    <property type="component" value="Unassembled WGS sequence"/>
</dbReference>
<reference evidence="2 3" key="1">
    <citation type="journal article" date="2024" name="G3 (Bethesda)">
        <title>Genome assembly of Hibiscus sabdariffa L. provides insights into metabolisms of medicinal natural products.</title>
        <authorList>
            <person name="Kim T."/>
        </authorList>
    </citation>
    <scope>NUCLEOTIDE SEQUENCE [LARGE SCALE GENOMIC DNA]</scope>
    <source>
        <strain evidence="2">TK-2024</strain>
        <tissue evidence="2">Old leaves</tissue>
    </source>
</reference>
<sequence length="139" mass="15533">MDMKRTPNIVLNGNNKQVSTAKLVFSVAASVAATAILAQSVAQEFALYELQDYVFSKIKKLILSFTSNITLVIQEFDGLNDNLLYKAAQLYFEPTIPLNTKGIILTMPKKQGNISFSLEHSEQIVDNFNGIQVKWKFVS</sequence>
<organism evidence="2 3">
    <name type="scientific">Hibiscus sabdariffa</name>
    <name type="common">roselle</name>
    <dbReference type="NCBI Taxonomy" id="183260"/>
    <lineage>
        <taxon>Eukaryota</taxon>
        <taxon>Viridiplantae</taxon>
        <taxon>Streptophyta</taxon>
        <taxon>Embryophyta</taxon>
        <taxon>Tracheophyta</taxon>
        <taxon>Spermatophyta</taxon>
        <taxon>Magnoliopsida</taxon>
        <taxon>eudicotyledons</taxon>
        <taxon>Gunneridae</taxon>
        <taxon>Pentapetalae</taxon>
        <taxon>rosids</taxon>
        <taxon>malvids</taxon>
        <taxon>Malvales</taxon>
        <taxon>Malvaceae</taxon>
        <taxon>Malvoideae</taxon>
        <taxon>Hibiscus</taxon>
    </lineage>
</organism>